<dbReference type="EMBL" id="CP101988">
    <property type="protein sequence ID" value="UUI74868.1"/>
    <property type="molecule type" value="Genomic_DNA"/>
</dbReference>
<name>A0ABY5KYX4_9CELL</name>
<reference evidence="1 2" key="1">
    <citation type="submission" date="2022-07" db="EMBL/GenBank/DDBJ databases">
        <title>Novel species in genus cellulomonas.</title>
        <authorList>
            <person name="Ye L."/>
        </authorList>
    </citation>
    <scope>NUCLEOTIDE SEQUENCE [LARGE SCALE GENOMIC DNA]</scope>
    <source>
        <strain evidence="2">zg-Y338</strain>
    </source>
</reference>
<evidence type="ECO:0008006" key="3">
    <source>
        <dbReference type="Google" id="ProtNLM"/>
    </source>
</evidence>
<sequence>MAGEIELDSEVLTARLARLTSILDNLEILQGAVAEIGGSQDTSRWSAAPGPDDFARSLAASLDDARRYISRLHATIDKQITGLRTSASSLLAQDEAAAASLTAAANRLSGLQGRMVPM</sequence>
<evidence type="ECO:0000313" key="2">
    <source>
        <dbReference type="Proteomes" id="UP001316189"/>
    </source>
</evidence>
<dbReference type="RefSeq" id="WP_227570260.1">
    <property type="nucleotide sequence ID" value="NZ_CP101988.1"/>
</dbReference>
<evidence type="ECO:0000313" key="1">
    <source>
        <dbReference type="EMBL" id="UUI74868.1"/>
    </source>
</evidence>
<protein>
    <recommendedName>
        <fullName evidence="3">PE domain-containing protein</fullName>
    </recommendedName>
</protein>
<organism evidence="1 2">
    <name type="scientific">Cellulomonas chengniuliangii</name>
    <dbReference type="NCBI Taxonomy" id="2968084"/>
    <lineage>
        <taxon>Bacteria</taxon>
        <taxon>Bacillati</taxon>
        <taxon>Actinomycetota</taxon>
        <taxon>Actinomycetes</taxon>
        <taxon>Micrococcales</taxon>
        <taxon>Cellulomonadaceae</taxon>
        <taxon>Cellulomonas</taxon>
    </lineage>
</organism>
<accession>A0ABY5KYX4</accession>
<dbReference type="Proteomes" id="UP001316189">
    <property type="component" value="Chromosome"/>
</dbReference>
<keyword evidence="2" id="KW-1185">Reference proteome</keyword>
<proteinExistence type="predicted"/>
<gene>
    <name evidence="1" type="ORF">NP064_13935</name>
</gene>